<dbReference type="Proteomes" id="UP001286313">
    <property type="component" value="Unassembled WGS sequence"/>
</dbReference>
<dbReference type="SUPFAM" id="SSF56672">
    <property type="entry name" value="DNA/RNA polymerases"/>
    <property type="match status" value="1"/>
</dbReference>
<evidence type="ECO:0000313" key="2">
    <source>
        <dbReference type="EMBL" id="KAK3888729.1"/>
    </source>
</evidence>
<evidence type="ECO:0000259" key="1">
    <source>
        <dbReference type="PROSITE" id="PS50878"/>
    </source>
</evidence>
<dbReference type="EMBL" id="JAWQEG010000535">
    <property type="protein sequence ID" value="KAK3888729.1"/>
    <property type="molecule type" value="Genomic_DNA"/>
</dbReference>
<protein>
    <recommendedName>
        <fullName evidence="1">Reverse transcriptase domain-containing protein</fullName>
    </recommendedName>
</protein>
<dbReference type="InterPro" id="IPR043502">
    <property type="entry name" value="DNA/RNA_pol_sf"/>
</dbReference>
<feature type="domain" description="Reverse transcriptase" evidence="1">
    <location>
        <begin position="44"/>
        <end position="267"/>
    </location>
</feature>
<comment type="caution">
    <text evidence="2">The sequence shown here is derived from an EMBL/GenBank/DDBJ whole genome shotgun (WGS) entry which is preliminary data.</text>
</comment>
<evidence type="ECO:0000313" key="3">
    <source>
        <dbReference type="Proteomes" id="UP001286313"/>
    </source>
</evidence>
<dbReference type="PROSITE" id="PS50878">
    <property type="entry name" value="RT_POL"/>
    <property type="match status" value="1"/>
</dbReference>
<dbReference type="AlphaFoldDB" id="A0AAE1KXL3"/>
<proteinExistence type="predicted"/>
<accession>A0AAE1KXL3</accession>
<sequence>MDDIVNAIKEIGTNAEASPDQFQAALLKNCAKELRAPLHILFRNSIDTGIIPQQLKTAKIIPVYKGGSKGEAKNYRPIALTSHIIKIMEKIIVRNMSIYLEEKNILNNYQHGFRVGRSCLSQLLSHHEKIINGLENKKNIDAIYLDFAKAFDKVDHGILLHKLRDFGISGKLGKWLHCFLVNRQQSVAVSGVVSKPSIVTSGVPQGSVLGPLLFLIHISDINELVKFSTVSSFADDTCILKEVTSIADADLLKKDLSAIYSWVEKTI</sequence>
<dbReference type="CDD" id="cd01650">
    <property type="entry name" value="RT_nLTR_like"/>
    <property type="match status" value="1"/>
</dbReference>
<reference evidence="2" key="1">
    <citation type="submission" date="2023-10" db="EMBL/GenBank/DDBJ databases">
        <title>Genome assemblies of two species of porcelain crab, Petrolisthes cinctipes and Petrolisthes manimaculis (Anomura: Porcellanidae).</title>
        <authorList>
            <person name="Angst P."/>
        </authorList>
    </citation>
    <scope>NUCLEOTIDE SEQUENCE</scope>
    <source>
        <strain evidence="2">PB745_01</strain>
        <tissue evidence="2">Gill</tissue>
    </source>
</reference>
<gene>
    <name evidence="2" type="ORF">Pcinc_007204</name>
</gene>
<dbReference type="PANTHER" id="PTHR19446">
    <property type="entry name" value="REVERSE TRANSCRIPTASES"/>
    <property type="match status" value="1"/>
</dbReference>
<name>A0AAE1KXL3_PETCI</name>
<organism evidence="2 3">
    <name type="scientific">Petrolisthes cinctipes</name>
    <name type="common">Flat porcelain crab</name>
    <dbReference type="NCBI Taxonomy" id="88211"/>
    <lineage>
        <taxon>Eukaryota</taxon>
        <taxon>Metazoa</taxon>
        <taxon>Ecdysozoa</taxon>
        <taxon>Arthropoda</taxon>
        <taxon>Crustacea</taxon>
        <taxon>Multicrustacea</taxon>
        <taxon>Malacostraca</taxon>
        <taxon>Eumalacostraca</taxon>
        <taxon>Eucarida</taxon>
        <taxon>Decapoda</taxon>
        <taxon>Pleocyemata</taxon>
        <taxon>Anomura</taxon>
        <taxon>Galatheoidea</taxon>
        <taxon>Porcellanidae</taxon>
        <taxon>Petrolisthes</taxon>
    </lineage>
</organism>
<dbReference type="Pfam" id="PF00078">
    <property type="entry name" value="RVT_1"/>
    <property type="match status" value="1"/>
</dbReference>
<dbReference type="GO" id="GO:0071897">
    <property type="term" value="P:DNA biosynthetic process"/>
    <property type="evidence" value="ECO:0007669"/>
    <property type="project" value="UniProtKB-ARBA"/>
</dbReference>
<keyword evidence="3" id="KW-1185">Reference proteome</keyword>
<dbReference type="InterPro" id="IPR000477">
    <property type="entry name" value="RT_dom"/>
</dbReference>